<dbReference type="Proteomes" id="UP001237988">
    <property type="component" value="Segment"/>
</dbReference>
<proteinExistence type="predicted"/>
<accession>A0AAF0LZT7</accession>
<sequence>MNFYKVTVKCYDAQHAYFYHHCILAAHTRYEAMCHFMAAMTLPNPPFVLGDGEYIDDMSASECEELDSQIIFCNDGSISIEVLP</sequence>
<organism evidence="1 2">
    <name type="scientific">Phage Phass-1</name>
    <dbReference type="NCBI Taxonomy" id="3043662"/>
    <lineage>
        <taxon>Viruses</taxon>
        <taxon>Duplodnaviria</taxon>
        <taxon>Heunggongvirae</taxon>
        <taxon>Uroviricota</taxon>
        <taxon>Caudoviricetes</taxon>
        <taxon>Caudoviricetes code 15 clade</taxon>
    </lineage>
</organism>
<reference evidence="1" key="1">
    <citation type="submission" date="2023-04" db="EMBL/GenBank/DDBJ databases">
        <title>Bacteriophage Phass-1 Discovered in the Human Gut Virome - the Founding Member of the Proposed New Family Phassviridae.</title>
        <authorList>
            <person name="Tikunov A.Y."/>
            <person name="Morozova V.V."/>
            <person name="Chechushkov A.V."/>
            <person name="Tikunova N.V."/>
        </authorList>
    </citation>
    <scope>NUCLEOTIDE SEQUENCE</scope>
</reference>
<dbReference type="EMBL" id="OQ749652">
    <property type="protein sequence ID" value="WIC39694.1"/>
    <property type="molecule type" value="Genomic_DNA"/>
</dbReference>
<evidence type="ECO:0000313" key="1">
    <source>
        <dbReference type="EMBL" id="WIC39694.1"/>
    </source>
</evidence>
<protein>
    <submittedName>
        <fullName evidence="1">Uncharacterized protein</fullName>
    </submittedName>
</protein>
<name>A0AAF0LZT7_9CAUD</name>
<evidence type="ECO:0000313" key="2">
    <source>
        <dbReference type="Proteomes" id="UP001237988"/>
    </source>
</evidence>